<evidence type="ECO:0000313" key="2">
    <source>
        <dbReference type="Proteomes" id="UP001597183"/>
    </source>
</evidence>
<name>A0ABW4A7A7_9ACTN</name>
<gene>
    <name evidence="1" type="ORF">ACFQ5G_11955</name>
</gene>
<dbReference type="RefSeq" id="WP_317794807.1">
    <property type="nucleotide sequence ID" value="NZ_AP028461.1"/>
</dbReference>
<evidence type="ECO:0000313" key="1">
    <source>
        <dbReference type="EMBL" id="MFD1366058.1"/>
    </source>
</evidence>
<proteinExistence type="predicted"/>
<dbReference type="Proteomes" id="UP001597183">
    <property type="component" value="Unassembled WGS sequence"/>
</dbReference>
<comment type="caution">
    <text evidence="1">The sequence shown here is derived from an EMBL/GenBank/DDBJ whole genome shotgun (WGS) entry which is preliminary data.</text>
</comment>
<sequence>MNSKRINITFVILAAVVMAGVAYGVNYLWDKRFGPTAASAADCTLAQELIDKAQNPPTDTAQAEQWEQQIRQIRYTRLENDGISTEVGRYVHWSMVRATGDPMRPPAGTLEEITELAVGHCEDSGVDLRVPKIVF</sequence>
<protein>
    <submittedName>
        <fullName evidence="1">Uncharacterized protein</fullName>
    </submittedName>
</protein>
<reference evidence="2" key="1">
    <citation type="journal article" date="2019" name="Int. J. Syst. Evol. Microbiol.">
        <title>The Global Catalogue of Microorganisms (GCM) 10K type strain sequencing project: providing services to taxonomists for standard genome sequencing and annotation.</title>
        <authorList>
            <consortium name="The Broad Institute Genomics Platform"/>
            <consortium name="The Broad Institute Genome Sequencing Center for Infectious Disease"/>
            <person name="Wu L."/>
            <person name="Ma J."/>
        </authorList>
    </citation>
    <scope>NUCLEOTIDE SEQUENCE [LARGE SCALE GENOMIC DNA]</scope>
    <source>
        <strain evidence="2">CCM 7526</strain>
    </source>
</reference>
<organism evidence="1 2">
    <name type="scientific">Actinoplanes sichuanensis</name>
    <dbReference type="NCBI Taxonomy" id="512349"/>
    <lineage>
        <taxon>Bacteria</taxon>
        <taxon>Bacillati</taxon>
        <taxon>Actinomycetota</taxon>
        <taxon>Actinomycetes</taxon>
        <taxon>Micromonosporales</taxon>
        <taxon>Micromonosporaceae</taxon>
        <taxon>Actinoplanes</taxon>
    </lineage>
</organism>
<dbReference type="EMBL" id="JBHTMK010000015">
    <property type="protein sequence ID" value="MFD1366058.1"/>
    <property type="molecule type" value="Genomic_DNA"/>
</dbReference>
<accession>A0ABW4A7A7</accession>
<keyword evidence="2" id="KW-1185">Reference proteome</keyword>